<dbReference type="PATRIC" id="fig|595434.4.peg.3825"/>
<comment type="caution">
    <text evidence="1">The sequence shown here is derived from an EMBL/GenBank/DDBJ whole genome shotgun (WGS) entry which is preliminary data.</text>
</comment>
<evidence type="ECO:0000313" key="1">
    <source>
        <dbReference type="EMBL" id="KLU03629.1"/>
    </source>
</evidence>
<organism evidence="1 2">
    <name type="scientific">Rhodopirellula islandica</name>
    <dbReference type="NCBI Taxonomy" id="595434"/>
    <lineage>
        <taxon>Bacteria</taxon>
        <taxon>Pseudomonadati</taxon>
        <taxon>Planctomycetota</taxon>
        <taxon>Planctomycetia</taxon>
        <taxon>Pirellulales</taxon>
        <taxon>Pirellulaceae</taxon>
        <taxon>Rhodopirellula</taxon>
    </lineage>
</organism>
<proteinExistence type="predicted"/>
<gene>
    <name evidence="1" type="ORF">RISK_004036</name>
</gene>
<sequence length="143" mass="16659">MCTCGWLAMMVNDQSTPFSYSDDSGFFVQGAERTQYPIHHCPWCAEPLPNRVAEGPIAPTHEYARVFENASKIQKPAECYEEFGKPDYDKPFPDDRGMPTDLRNIEYYNISDWYTLEFYFQDPDYKRFAIHAKPIPLRTNAEP</sequence>
<reference evidence="1" key="1">
    <citation type="submission" date="2015-05" db="EMBL/GenBank/DDBJ databases">
        <title>Permanent draft genome of Rhodopirellula islandicus K833.</title>
        <authorList>
            <person name="Kizina J."/>
            <person name="Richter M."/>
            <person name="Glockner F.O."/>
            <person name="Harder J."/>
        </authorList>
    </citation>
    <scope>NUCLEOTIDE SEQUENCE [LARGE SCALE GENOMIC DNA]</scope>
    <source>
        <strain evidence="1">K833</strain>
    </source>
</reference>
<name>A0A0J1EDK1_RHOIS</name>
<dbReference type="AlphaFoldDB" id="A0A0J1EDK1"/>
<keyword evidence="2" id="KW-1185">Reference proteome</keyword>
<protein>
    <submittedName>
        <fullName evidence="1">Uncharacterized protein</fullName>
    </submittedName>
</protein>
<evidence type="ECO:0000313" key="2">
    <source>
        <dbReference type="Proteomes" id="UP000036367"/>
    </source>
</evidence>
<dbReference type="EMBL" id="LECT01000031">
    <property type="protein sequence ID" value="KLU03629.1"/>
    <property type="molecule type" value="Genomic_DNA"/>
</dbReference>
<dbReference type="STRING" id="595434.RISK_004036"/>
<accession>A0A0J1EDK1</accession>
<dbReference type="Proteomes" id="UP000036367">
    <property type="component" value="Unassembled WGS sequence"/>
</dbReference>